<dbReference type="PANTHER" id="PTHR11085">
    <property type="entry name" value="NAD-DEPENDENT PROTEIN DEACYLASE SIRTUIN-5, MITOCHONDRIAL-RELATED"/>
    <property type="match status" value="1"/>
</dbReference>
<dbReference type="GO" id="GO:0008270">
    <property type="term" value="F:zinc ion binding"/>
    <property type="evidence" value="ECO:0007669"/>
    <property type="project" value="UniProtKB-UniRule"/>
</dbReference>
<dbReference type="InterPro" id="IPR029035">
    <property type="entry name" value="DHS-like_NAD/FAD-binding_dom"/>
</dbReference>
<dbReference type="InterPro" id="IPR026590">
    <property type="entry name" value="Ssirtuin_cat_dom"/>
</dbReference>
<organism evidence="8 9">
    <name type="scientific">Advenella kashmirensis</name>
    <dbReference type="NCBI Taxonomy" id="310575"/>
    <lineage>
        <taxon>Bacteria</taxon>
        <taxon>Pseudomonadati</taxon>
        <taxon>Pseudomonadota</taxon>
        <taxon>Betaproteobacteria</taxon>
        <taxon>Burkholderiales</taxon>
        <taxon>Alcaligenaceae</taxon>
    </lineage>
</organism>
<feature type="binding site" evidence="5">
    <location>
        <position position="262"/>
    </location>
    <ligand>
        <name>NAD(+)</name>
        <dbReference type="ChEBI" id="CHEBI:57540"/>
    </ligand>
</feature>
<keyword evidence="2 5" id="KW-0479">Metal-binding</keyword>
<comment type="cofactor">
    <cofactor evidence="5">
        <name>Zn(2+)</name>
        <dbReference type="ChEBI" id="CHEBI:29105"/>
    </cofactor>
    <text evidence="5">Binds 1 zinc ion per subunit.</text>
</comment>
<evidence type="ECO:0000256" key="3">
    <source>
        <dbReference type="ARBA" id="ARBA00022833"/>
    </source>
</evidence>
<dbReference type="PANTHER" id="PTHR11085:SF10">
    <property type="entry name" value="NAD-DEPENDENT PROTEIN DEACYLASE SIRTUIN-5, MITOCHONDRIAL-RELATED"/>
    <property type="match status" value="1"/>
</dbReference>
<dbReference type="InterPro" id="IPR003000">
    <property type="entry name" value="Sirtuin"/>
</dbReference>
<feature type="binding site" evidence="5 6">
    <location>
        <position position="131"/>
    </location>
    <ligand>
        <name>Zn(2+)</name>
        <dbReference type="ChEBI" id="CHEBI:29105"/>
    </ligand>
</feature>
<comment type="subcellular location">
    <subcellularLocation>
        <location evidence="5">Cytoplasm</location>
    </subcellularLocation>
</comment>
<accession>A0A356LEN4</accession>
<feature type="domain" description="Deacetylase sirtuin-type" evidence="7">
    <location>
        <begin position="1"/>
        <end position="285"/>
    </location>
</feature>
<feature type="binding site" evidence="5 6">
    <location>
        <position position="178"/>
    </location>
    <ligand>
        <name>Zn(2+)</name>
        <dbReference type="ChEBI" id="CHEBI:29105"/>
    </ligand>
</feature>
<dbReference type="Pfam" id="PF02146">
    <property type="entry name" value="SIR2"/>
    <property type="match status" value="1"/>
</dbReference>
<name>A0A356LEN4_9BURK</name>
<dbReference type="GO" id="GO:0017136">
    <property type="term" value="F:histone deacetylase activity, NAD-dependent"/>
    <property type="evidence" value="ECO:0007669"/>
    <property type="project" value="TreeGrafter"/>
</dbReference>
<dbReference type="InterPro" id="IPR026587">
    <property type="entry name" value="Sirtuin_class_II"/>
</dbReference>
<evidence type="ECO:0000256" key="6">
    <source>
        <dbReference type="PROSITE-ProRule" id="PRU00236"/>
    </source>
</evidence>
<feature type="active site" description="Proton acceptor" evidence="5 6">
    <location>
        <position position="120"/>
    </location>
</feature>
<protein>
    <recommendedName>
        <fullName evidence="5">NAD-dependent protein deacetylase</fullName>
        <ecNumber evidence="5">2.3.1.286</ecNumber>
    </recommendedName>
    <alternativeName>
        <fullName evidence="5">Regulatory protein SIR2 homolog</fullName>
    </alternativeName>
</protein>
<dbReference type="HAMAP" id="MF_01967">
    <property type="entry name" value="Sirtuin_ClassII"/>
    <property type="match status" value="1"/>
</dbReference>
<keyword evidence="5" id="KW-0963">Cytoplasm</keyword>
<evidence type="ECO:0000313" key="9">
    <source>
        <dbReference type="Proteomes" id="UP000264036"/>
    </source>
</evidence>
<feature type="binding site" evidence="5 6">
    <location>
        <position position="181"/>
    </location>
    <ligand>
        <name>Zn(2+)</name>
        <dbReference type="ChEBI" id="CHEBI:29105"/>
    </ligand>
</feature>
<dbReference type="Proteomes" id="UP000264036">
    <property type="component" value="Unassembled WGS sequence"/>
</dbReference>
<comment type="caution">
    <text evidence="8">The sequence shown here is derived from an EMBL/GenBank/DDBJ whole genome shotgun (WGS) entry which is preliminary data.</text>
</comment>
<evidence type="ECO:0000256" key="5">
    <source>
        <dbReference type="HAMAP-Rule" id="MF_01967"/>
    </source>
</evidence>
<dbReference type="AlphaFoldDB" id="A0A356LEN4"/>
<sequence length="290" mass="31102">MTALAIADLQAFVQQHAGLLVITGAGCSTDSGIPAYRDTEGAWMRPPPMTFQQFMGTEAARRRYWARSMVGWSMFSGGKPNAAHHALQSLESKGYTGLLVTQNVDGLHRQAGQSRLLELHGSLADVVCMHCNSKLDRVSYQQQLLTENPAWADMTAVMAPDGDVDLETDFSSFRIPACGQCGGILKPDVVFFGEAVPRARVDAVYQALEQASAVLVVGSSLMVYSGYRFVRDAVRQGKPVAAITLGRTRADAVLALKLNAGCAPLLTALDAVLAQGAQVDDVCWDRLAAV</sequence>
<dbReference type="InterPro" id="IPR050134">
    <property type="entry name" value="NAD-dep_sirtuin_deacylases"/>
</dbReference>
<feature type="binding site" evidence="5">
    <location>
        <begin position="218"/>
        <end position="220"/>
    </location>
    <ligand>
        <name>NAD(+)</name>
        <dbReference type="ChEBI" id="CHEBI:57540"/>
    </ligand>
</feature>
<dbReference type="PROSITE" id="PS50305">
    <property type="entry name" value="SIRTUIN"/>
    <property type="match status" value="1"/>
</dbReference>
<keyword evidence="1 5" id="KW-0808">Transferase</keyword>
<dbReference type="Gene3D" id="3.30.1600.10">
    <property type="entry name" value="SIR2/SIRT2 'Small Domain"/>
    <property type="match status" value="1"/>
</dbReference>
<evidence type="ECO:0000256" key="1">
    <source>
        <dbReference type="ARBA" id="ARBA00022679"/>
    </source>
</evidence>
<comment type="caution">
    <text evidence="5">Lacks conserved residue(s) required for the propagation of feature annotation.</text>
</comment>
<dbReference type="GO" id="GO:0070403">
    <property type="term" value="F:NAD+ binding"/>
    <property type="evidence" value="ECO:0007669"/>
    <property type="project" value="UniProtKB-UniRule"/>
</dbReference>
<evidence type="ECO:0000256" key="2">
    <source>
        <dbReference type="ARBA" id="ARBA00022723"/>
    </source>
</evidence>
<feature type="binding site" evidence="5">
    <location>
        <begin position="102"/>
        <end position="105"/>
    </location>
    <ligand>
        <name>NAD(+)</name>
        <dbReference type="ChEBI" id="CHEBI:57540"/>
    </ligand>
</feature>
<dbReference type="Gene3D" id="3.40.50.1220">
    <property type="entry name" value="TPP-binding domain"/>
    <property type="match status" value="1"/>
</dbReference>
<evidence type="ECO:0000256" key="4">
    <source>
        <dbReference type="ARBA" id="ARBA00023027"/>
    </source>
</evidence>
<feature type="binding site" evidence="5 6">
    <location>
        <position position="128"/>
    </location>
    <ligand>
        <name>Zn(2+)</name>
        <dbReference type="ChEBI" id="CHEBI:29105"/>
    </ligand>
</feature>
<evidence type="ECO:0000259" key="7">
    <source>
        <dbReference type="PROSITE" id="PS50305"/>
    </source>
</evidence>
<comment type="catalytic activity">
    <reaction evidence="5">
        <text>N(6)-acetyl-L-lysyl-[protein] + NAD(+) + H2O = 2''-O-acetyl-ADP-D-ribose + nicotinamide + L-lysyl-[protein]</text>
        <dbReference type="Rhea" id="RHEA:43636"/>
        <dbReference type="Rhea" id="RHEA-COMP:9752"/>
        <dbReference type="Rhea" id="RHEA-COMP:10731"/>
        <dbReference type="ChEBI" id="CHEBI:15377"/>
        <dbReference type="ChEBI" id="CHEBI:17154"/>
        <dbReference type="ChEBI" id="CHEBI:29969"/>
        <dbReference type="ChEBI" id="CHEBI:57540"/>
        <dbReference type="ChEBI" id="CHEBI:61930"/>
        <dbReference type="ChEBI" id="CHEBI:83767"/>
        <dbReference type="EC" id="2.3.1.286"/>
    </reaction>
</comment>
<keyword evidence="3 5" id="KW-0862">Zinc</keyword>
<reference evidence="8 9" key="1">
    <citation type="journal article" date="2018" name="Nat. Biotechnol.">
        <title>A standardized bacterial taxonomy based on genome phylogeny substantially revises the tree of life.</title>
        <authorList>
            <person name="Parks D.H."/>
            <person name="Chuvochina M."/>
            <person name="Waite D.W."/>
            <person name="Rinke C."/>
            <person name="Skarshewski A."/>
            <person name="Chaumeil P.A."/>
            <person name="Hugenholtz P."/>
        </authorList>
    </citation>
    <scope>NUCLEOTIDE SEQUENCE [LARGE SCALE GENOMIC DNA]</scope>
    <source>
        <strain evidence="8">UBA10707</strain>
    </source>
</reference>
<proteinExistence type="inferred from homology"/>
<keyword evidence="4 5" id="KW-0520">NAD</keyword>
<comment type="function">
    <text evidence="5">NAD-dependent protein deacetylase which modulates the activities of several enzymes which are inactive in their acetylated form.</text>
</comment>
<comment type="similarity">
    <text evidence="5">Belongs to the sirtuin family. Class II subfamily.</text>
</comment>
<dbReference type="SUPFAM" id="SSF52467">
    <property type="entry name" value="DHS-like NAD/FAD-binding domain"/>
    <property type="match status" value="1"/>
</dbReference>
<gene>
    <name evidence="5" type="primary">cobB</name>
    <name evidence="8" type="ORF">DD666_08525</name>
</gene>
<dbReference type="EMBL" id="DOEK01000021">
    <property type="protein sequence ID" value="HBP29446.1"/>
    <property type="molecule type" value="Genomic_DNA"/>
</dbReference>
<dbReference type="NCBIfam" id="NF003738">
    <property type="entry name" value="PRK05333.1"/>
    <property type="match status" value="1"/>
</dbReference>
<dbReference type="EC" id="2.3.1.286" evidence="5"/>
<dbReference type="GO" id="GO:0005737">
    <property type="term" value="C:cytoplasm"/>
    <property type="evidence" value="ECO:0007669"/>
    <property type="project" value="UniProtKB-SubCell"/>
</dbReference>
<dbReference type="InterPro" id="IPR026591">
    <property type="entry name" value="Sirtuin_cat_small_dom_sf"/>
</dbReference>
<evidence type="ECO:0000313" key="8">
    <source>
        <dbReference type="EMBL" id="HBP29446.1"/>
    </source>
</evidence>